<evidence type="ECO:0000256" key="1">
    <source>
        <dbReference type="SAM" id="MobiDB-lite"/>
    </source>
</evidence>
<evidence type="ECO:0000313" key="3">
    <source>
        <dbReference type="Proteomes" id="UP000298663"/>
    </source>
</evidence>
<dbReference type="EMBL" id="AZBU02000001">
    <property type="protein sequence ID" value="TMS33884.1"/>
    <property type="molecule type" value="Genomic_DNA"/>
</dbReference>
<dbReference type="AlphaFoldDB" id="A0A4U8ULL7"/>
<comment type="caution">
    <text evidence="2">The sequence shown here is derived from an EMBL/GenBank/DDBJ whole genome shotgun (WGS) entry which is preliminary data.</text>
</comment>
<reference evidence="2 3" key="1">
    <citation type="journal article" date="2015" name="Genome Biol.">
        <title>Comparative genomics of Steinernema reveals deeply conserved gene regulatory networks.</title>
        <authorList>
            <person name="Dillman A.R."/>
            <person name="Macchietto M."/>
            <person name="Porter C.F."/>
            <person name="Rogers A."/>
            <person name="Williams B."/>
            <person name="Antoshechkin I."/>
            <person name="Lee M.M."/>
            <person name="Goodwin Z."/>
            <person name="Lu X."/>
            <person name="Lewis E.E."/>
            <person name="Goodrich-Blair H."/>
            <person name="Stock S.P."/>
            <person name="Adams B.J."/>
            <person name="Sternberg P.W."/>
            <person name="Mortazavi A."/>
        </authorList>
    </citation>
    <scope>NUCLEOTIDE SEQUENCE [LARGE SCALE GENOMIC DNA]</scope>
    <source>
        <strain evidence="2 3">ALL</strain>
    </source>
</reference>
<sequence>MATSARLLSEGEQPHADEILGADSDQLQKSRRRDFSQNRVEFFEFLRVNAIPNAFLRVSAHFARKT</sequence>
<dbReference type="Proteomes" id="UP000298663">
    <property type="component" value="Unassembled WGS sequence"/>
</dbReference>
<proteinExistence type="predicted"/>
<accession>A0A4U8ULL7</accession>
<gene>
    <name evidence="2" type="ORF">L596_001573</name>
</gene>
<keyword evidence="3" id="KW-1185">Reference proteome</keyword>
<organism evidence="2 3">
    <name type="scientific">Steinernema carpocapsae</name>
    <name type="common">Entomopathogenic nematode</name>
    <dbReference type="NCBI Taxonomy" id="34508"/>
    <lineage>
        <taxon>Eukaryota</taxon>
        <taxon>Metazoa</taxon>
        <taxon>Ecdysozoa</taxon>
        <taxon>Nematoda</taxon>
        <taxon>Chromadorea</taxon>
        <taxon>Rhabditida</taxon>
        <taxon>Tylenchina</taxon>
        <taxon>Panagrolaimomorpha</taxon>
        <taxon>Strongyloidoidea</taxon>
        <taxon>Steinernematidae</taxon>
        <taxon>Steinernema</taxon>
    </lineage>
</organism>
<protein>
    <submittedName>
        <fullName evidence="2">Uncharacterized protein</fullName>
    </submittedName>
</protein>
<feature type="region of interest" description="Disordered" evidence="1">
    <location>
        <begin position="1"/>
        <end position="31"/>
    </location>
</feature>
<name>A0A4U8ULL7_STECR</name>
<evidence type="ECO:0000313" key="2">
    <source>
        <dbReference type="EMBL" id="TMS33884.1"/>
    </source>
</evidence>
<reference evidence="2 3" key="2">
    <citation type="journal article" date="2019" name="G3 (Bethesda)">
        <title>Hybrid Assembly of the Genome of the Entomopathogenic Nematode Steinernema carpocapsae Identifies the X-Chromosome.</title>
        <authorList>
            <person name="Serra L."/>
            <person name="Macchietto M."/>
            <person name="Macias-Munoz A."/>
            <person name="McGill C.J."/>
            <person name="Rodriguez I.M."/>
            <person name="Rodriguez B."/>
            <person name="Murad R."/>
            <person name="Mortazavi A."/>
        </authorList>
    </citation>
    <scope>NUCLEOTIDE SEQUENCE [LARGE SCALE GENOMIC DNA]</scope>
    <source>
        <strain evidence="2 3">ALL</strain>
    </source>
</reference>